<name>A0A554N9Y6_9EURY</name>
<reference evidence="3 4" key="1">
    <citation type="submission" date="2018-06" db="EMBL/GenBank/DDBJ databases">
        <title>Natronomonas sp. F16-60 a new haloarchaeon isolated from a solar saltern of Isla Cristina, Huelva, Spain.</title>
        <authorList>
            <person name="Duran-Viseras A."/>
            <person name="Sanchez-Porro C."/>
            <person name="Ventosa A."/>
        </authorList>
    </citation>
    <scope>NUCLEOTIDE SEQUENCE [LARGE SCALE GENOMIC DNA]</scope>
    <source>
        <strain evidence="3 4">F16-60</strain>
    </source>
</reference>
<protein>
    <recommendedName>
        <fullName evidence="2">Actinobacteria/chloroflexi VLRF1 release factor domain-containing protein</fullName>
    </recommendedName>
</protein>
<keyword evidence="4" id="KW-1185">Reference proteome</keyword>
<dbReference type="Gene3D" id="3.30.420.60">
    <property type="entry name" value="eRF1 domain 2"/>
    <property type="match status" value="1"/>
</dbReference>
<dbReference type="InterPro" id="IPR042226">
    <property type="entry name" value="eFR1_2_sf"/>
</dbReference>
<evidence type="ECO:0000256" key="1">
    <source>
        <dbReference type="SAM" id="MobiDB-lite"/>
    </source>
</evidence>
<dbReference type="Gene3D" id="1.20.5.340">
    <property type="match status" value="1"/>
</dbReference>
<dbReference type="AlphaFoldDB" id="A0A554N9Y6"/>
<feature type="compositionally biased region" description="Basic and acidic residues" evidence="1">
    <location>
        <begin position="31"/>
        <end position="49"/>
    </location>
</feature>
<evidence type="ECO:0000313" key="4">
    <source>
        <dbReference type="Proteomes" id="UP000319894"/>
    </source>
</evidence>
<comment type="caution">
    <text evidence="3">The sequence shown here is derived from an EMBL/GenBank/DDBJ whole genome shotgun (WGS) entry which is preliminary data.</text>
</comment>
<dbReference type="InParanoid" id="A0A554N9Y6"/>
<sequence length="296" mass="32789">MLDSLLGKTELKKRIAKLEDENERLGNQLKAEQKRRADASTAKQEAEERVNRLEDRIADLEGQLEQAESDDDLTYRYREDVAGDRRETVLDRLRSVATDAEGVLTAYVDGELPEPVIGTLGDRTPLARRAAPCLVVADDAGLVAAALDPPVPPGTFCDWDDHVALERSWFAPQGRYALALVRADLFAVGVYEGTERVDFSGFESDVKGQHSKGGYSQSRFERLRDEQVREHLDDCRMVLRTLRGDVDRLFLAGDRKAIEALDEPADAVAAVDATGAPEAALGTAFHDFWTTRVYGL</sequence>
<gene>
    <name evidence="3" type="ORF">DP107_08010</name>
</gene>
<evidence type="ECO:0000313" key="3">
    <source>
        <dbReference type="EMBL" id="TSD14191.1"/>
    </source>
</evidence>
<proteinExistence type="predicted"/>
<dbReference type="RefSeq" id="WP_144261638.1">
    <property type="nucleotide sequence ID" value="NZ_QMDX01000004.1"/>
</dbReference>
<accession>A0A554N9Y6</accession>
<dbReference type="Proteomes" id="UP000319894">
    <property type="component" value="Unassembled WGS sequence"/>
</dbReference>
<dbReference type="Pfam" id="PF18859">
    <property type="entry name" value="acVLRF1"/>
    <property type="match status" value="1"/>
</dbReference>
<evidence type="ECO:0000259" key="2">
    <source>
        <dbReference type="Pfam" id="PF18859"/>
    </source>
</evidence>
<dbReference type="InterPro" id="IPR040783">
    <property type="entry name" value="VLRF1"/>
</dbReference>
<dbReference type="SUPFAM" id="SSF53137">
    <property type="entry name" value="Translational machinery components"/>
    <property type="match status" value="1"/>
</dbReference>
<feature type="region of interest" description="Disordered" evidence="1">
    <location>
        <begin position="22"/>
        <end position="49"/>
    </location>
</feature>
<organism evidence="3 4">
    <name type="scientific">Haloglomus irregulare</name>
    <dbReference type="NCBI Taxonomy" id="2234134"/>
    <lineage>
        <taxon>Archaea</taxon>
        <taxon>Methanobacteriati</taxon>
        <taxon>Methanobacteriota</taxon>
        <taxon>Stenosarchaea group</taxon>
        <taxon>Halobacteria</taxon>
        <taxon>Halobacteriales</taxon>
        <taxon>Natronomonadaceae</taxon>
        <taxon>Haloglomus</taxon>
    </lineage>
</organism>
<dbReference type="OrthoDB" id="124486at2157"/>
<dbReference type="EMBL" id="QMDX01000004">
    <property type="protein sequence ID" value="TSD14191.1"/>
    <property type="molecule type" value="Genomic_DNA"/>
</dbReference>
<feature type="domain" description="Actinobacteria/chloroflexi VLRF1 release factor" evidence="2">
    <location>
        <begin position="175"/>
        <end position="293"/>
    </location>
</feature>